<dbReference type="AlphaFoldDB" id="A0A7G9FTE7"/>
<dbReference type="Pfam" id="PF00381">
    <property type="entry name" value="PTS-HPr"/>
    <property type="match status" value="1"/>
</dbReference>
<dbReference type="InterPro" id="IPR035895">
    <property type="entry name" value="HPr-like_sf"/>
</dbReference>
<feature type="domain" description="HPr" evidence="6">
    <location>
        <begin position="1"/>
        <end position="88"/>
    </location>
</feature>
<evidence type="ECO:0000313" key="8">
    <source>
        <dbReference type="Proteomes" id="UP000515981"/>
    </source>
</evidence>
<keyword evidence="8" id="KW-1185">Reference proteome</keyword>
<keyword evidence="3" id="KW-0813">Transport</keyword>
<evidence type="ECO:0000256" key="3">
    <source>
        <dbReference type="ARBA" id="ARBA00022448"/>
    </source>
</evidence>
<evidence type="ECO:0000256" key="5">
    <source>
        <dbReference type="ARBA" id="ARBA00033055"/>
    </source>
</evidence>
<accession>A0A7G9FTE7</accession>
<dbReference type="PRINTS" id="PR00107">
    <property type="entry name" value="PHOSPHOCPHPR"/>
</dbReference>
<gene>
    <name evidence="7" type="ORF">H9Q77_12135</name>
</gene>
<reference evidence="7 8" key="1">
    <citation type="submission" date="2020-08" db="EMBL/GenBank/DDBJ databases">
        <authorList>
            <person name="Liu C."/>
            <person name="Sun Q."/>
        </authorList>
    </citation>
    <scope>NUCLEOTIDE SEQUENCE [LARGE SCALE GENOMIC DNA]</scope>
    <source>
        <strain evidence="7 8">NSJ-8</strain>
    </source>
</reference>
<keyword evidence="4" id="KW-0762">Sugar transport</keyword>
<evidence type="ECO:0000313" key="7">
    <source>
        <dbReference type="EMBL" id="QNM01829.1"/>
    </source>
</evidence>
<dbReference type="PANTHER" id="PTHR33705:SF1">
    <property type="entry name" value="PHOSPHOCARRIER PROTEIN HPR"/>
    <property type="match status" value="1"/>
</dbReference>
<dbReference type="KEGG" id="ssun:H9Q77_12135"/>
<dbReference type="PANTHER" id="PTHR33705">
    <property type="entry name" value="PHOSPHOCARRIER PROTEIN HPR"/>
    <property type="match status" value="1"/>
</dbReference>
<dbReference type="RefSeq" id="WP_118503419.1">
    <property type="nucleotide sequence ID" value="NZ_CP060633.1"/>
</dbReference>
<dbReference type="SUPFAM" id="SSF55594">
    <property type="entry name" value="HPr-like"/>
    <property type="match status" value="1"/>
</dbReference>
<name>A0A7G9FTE7_9FIRM</name>
<evidence type="ECO:0000256" key="2">
    <source>
        <dbReference type="ARBA" id="ARBA00020422"/>
    </source>
</evidence>
<sequence length="88" mass="9284">MTKKQVEIVNKTGLHARPASDFVLEAKKYESKITICRENGVPVNAKSVVRILAEGIGQGTKIEIAAEGADEEQAAASLAALVESGFGE</sequence>
<dbReference type="Proteomes" id="UP000515981">
    <property type="component" value="Chromosome"/>
</dbReference>
<dbReference type="InterPro" id="IPR050399">
    <property type="entry name" value="HPr"/>
</dbReference>
<dbReference type="EMBL" id="CP060633">
    <property type="protein sequence ID" value="QNM01829.1"/>
    <property type="molecule type" value="Genomic_DNA"/>
</dbReference>
<dbReference type="NCBIfam" id="TIGR01003">
    <property type="entry name" value="PTS_HPr_family"/>
    <property type="match status" value="1"/>
</dbReference>
<comment type="function">
    <text evidence="1">General (non sugar-specific) component of the phosphoenolpyruvate-dependent sugar phosphotransferase system (sugar PTS). This major carbohydrate active-transport system catalyzes the phosphorylation of incoming sugar substrates concomitantly with their translocation across the cell membrane. The phosphoryl group from phosphoenolpyruvate (PEP) is transferred to the phosphoryl carrier protein HPr by enzyme I. Phospho-HPr then transfers it to the PTS EIIA domain.</text>
</comment>
<dbReference type="PROSITE" id="PS00369">
    <property type="entry name" value="PTS_HPR_HIS"/>
    <property type="match status" value="1"/>
</dbReference>
<evidence type="ECO:0000256" key="4">
    <source>
        <dbReference type="ARBA" id="ARBA00022597"/>
    </source>
</evidence>
<dbReference type="CDD" id="cd00367">
    <property type="entry name" value="PTS-HPr_like"/>
    <property type="match status" value="1"/>
</dbReference>
<organism evidence="7 8">
    <name type="scientific">Simiaoa sunii</name>
    <dbReference type="NCBI Taxonomy" id="2763672"/>
    <lineage>
        <taxon>Bacteria</taxon>
        <taxon>Bacillati</taxon>
        <taxon>Bacillota</taxon>
        <taxon>Clostridia</taxon>
        <taxon>Lachnospirales</taxon>
        <taxon>Lachnospiraceae</taxon>
        <taxon>Simiaoa</taxon>
    </lineage>
</organism>
<dbReference type="InterPro" id="IPR000032">
    <property type="entry name" value="HPr-like"/>
</dbReference>
<evidence type="ECO:0000256" key="1">
    <source>
        <dbReference type="ARBA" id="ARBA00003681"/>
    </source>
</evidence>
<dbReference type="PROSITE" id="PS51350">
    <property type="entry name" value="PTS_HPR_DOM"/>
    <property type="match status" value="1"/>
</dbReference>
<protein>
    <recommendedName>
        <fullName evidence="2">Phosphocarrier protein HPr</fullName>
    </recommendedName>
    <alternativeName>
        <fullName evidence="5">Histidine-containing protein</fullName>
    </alternativeName>
</protein>
<dbReference type="InterPro" id="IPR001020">
    <property type="entry name" value="PTS_HPr_His_P_site"/>
</dbReference>
<proteinExistence type="predicted"/>
<evidence type="ECO:0000259" key="6">
    <source>
        <dbReference type="PROSITE" id="PS51350"/>
    </source>
</evidence>
<dbReference type="Gene3D" id="3.30.1340.10">
    <property type="entry name" value="HPr-like"/>
    <property type="match status" value="1"/>
</dbReference>